<dbReference type="AlphaFoldDB" id="D2QDQ9"/>
<protein>
    <submittedName>
        <fullName evidence="1">Uncharacterized protein</fullName>
    </submittedName>
</protein>
<gene>
    <name evidence="1" type="ordered locus">Slin_2161</name>
</gene>
<organism evidence="1 2">
    <name type="scientific">Spirosoma linguale (strain ATCC 33905 / DSM 74 / LMG 10896 / Claus 1)</name>
    <dbReference type="NCBI Taxonomy" id="504472"/>
    <lineage>
        <taxon>Bacteria</taxon>
        <taxon>Pseudomonadati</taxon>
        <taxon>Bacteroidota</taxon>
        <taxon>Cytophagia</taxon>
        <taxon>Cytophagales</taxon>
        <taxon>Cytophagaceae</taxon>
        <taxon>Spirosoma</taxon>
    </lineage>
</organism>
<accession>D2QDQ9</accession>
<keyword evidence="2" id="KW-1185">Reference proteome</keyword>
<dbReference type="Proteomes" id="UP000002028">
    <property type="component" value="Chromosome"/>
</dbReference>
<dbReference type="KEGG" id="sli:Slin_2161"/>
<dbReference type="HOGENOM" id="CLU_1115220_0_0_10"/>
<name>D2QDQ9_SPILD</name>
<proteinExistence type="predicted"/>
<sequence>MWHMISLPSFNSKITRFTMNLCTRFFWLLGLLSLIQVQAWAQSYDPFADSRSDSTTAYWLLRAAPADQTPTVQFYNAHHQLLYQEVLPAGASQVHRPTKQTLNRFLADLTSHRLPTMTYLSQPLRSLPMDLSAEPTIPSYALRQTIVRKGKTVSWVEPKIEPSSALLVTCAQQSNKLGFISLEDSDRNELFEKRFKARLYTCKLNLVTLPSGQYRLKAGTQSHPVLYELLIDQASQQILIRPEGKPKNL</sequence>
<reference evidence="1 2" key="1">
    <citation type="journal article" date="2010" name="Stand. Genomic Sci.">
        <title>Complete genome sequence of Spirosoma linguale type strain (1).</title>
        <authorList>
            <person name="Lail K."/>
            <person name="Sikorski J."/>
            <person name="Saunders E."/>
            <person name="Lapidus A."/>
            <person name="Glavina Del Rio T."/>
            <person name="Copeland A."/>
            <person name="Tice H."/>
            <person name="Cheng J.-F."/>
            <person name="Lucas S."/>
            <person name="Nolan M."/>
            <person name="Bruce D."/>
            <person name="Goodwin L."/>
            <person name="Pitluck S."/>
            <person name="Ivanova N."/>
            <person name="Mavromatis K."/>
            <person name="Ovchinnikova G."/>
            <person name="Pati A."/>
            <person name="Chen A."/>
            <person name="Palaniappan K."/>
            <person name="Land M."/>
            <person name="Hauser L."/>
            <person name="Chang Y.-J."/>
            <person name="Jeffries C.D."/>
            <person name="Chain P."/>
            <person name="Brettin T."/>
            <person name="Detter J.C."/>
            <person name="Schuetze A."/>
            <person name="Rohde M."/>
            <person name="Tindall B.J."/>
            <person name="Goeker M."/>
            <person name="Bristow J."/>
            <person name="Eisen J.A."/>
            <person name="Markowitz V."/>
            <person name="Hugenholtz P."/>
            <person name="Kyrpides N.C."/>
            <person name="Klenk H.-P."/>
            <person name="Chen F."/>
        </authorList>
    </citation>
    <scope>NUCLEOTIDE SEQUENCE [LARGE SCALE GENOMIC DNA]</scope>
    <source>
        <strain evidence="2">ATCC 33905 / DSM 74 / LMG 10896 / Claus 1</strain>
    </source>
</reference>
<evidence type="ECO:0000313" key="1">
    <source>
        <dbReference type="EMBL" id="ADB38189.1"/>
    </source>
</evidence>
<dbReference type="eggNOG" id="ENOG50345W6">
    <property type="taxonomic scope" value="Bacteria"/>
</dbReference>
<dbReference type="EMBL" id="CP001769">
    <property type="protein sequence ID" value="ADB38189.1"/>
    <property type="molecule type" value="Genomic_DNA"/>
</dbReference>
<evidence type="ECO:0000313" key="2">
    <source>
        <dbReference type="Proteomes" id="UP000002028"/>
    </source>
</evidence>